<reference evidence="2" key="1">
    <citation type="submission" date="2017-06" db="EMBL/GenBank/DDBJ databases">
        <title>Genome analysis of Fimbriiglobus ruber SP5, the first member of the order Planctomycetales with confirmed chitinolytic capability.</title>
        <authorList>
            <person name="Ravin N.V."/>
            <person name="Rakitin A.L."/>
            <person name="Ivanova A.A."/>
            <person name="Beletsky A.V."/>
            <person name="Kulichevskaya I.S."/>
            <person name="Mardanov A.V."/>
            <person name="Dedysh S.N."/>
        </authorList>
    </citation>
    <scope>NUCLEOTIDE SEQUENCE [LARGE SCALE GENOMIC DNA]</scope>
    <source>
        <strain evidence="2">SP5</strain>
    </source>
</reference>
<protein>
    <submittedName>
        <fullName evidence="1">Uncharacterized protein</fullName>
    </submittedName>
</protein>
<sequence>MIFKSPIRTTGPTGQKVVSGFRDRVTCWAHVHPATQVIERFGHGEMYAVATHGIEIRGGPDIRNDWIAMWNGKTLNVQGVIVPGSGLPSMAIVMCGEIPPSTA</sequence>
<dbReference type="Gene3D" id="2.40.10.270">
    <property type="entry name" value="Bacteriophage SPP1 head-tail adaptor protein"/>
    <property type="match status" value="1"/>
</dbReference>
<gene>
    <name evidence="1" type="ORF">FRUB_09809</name>
</gene>
<evidence type="ECO:0000313" key="2">
    <source>
        <dbReference type="Proteomes" id="UP000214646"/>
    </source>
</evidence>
<accession>A0A225DFV4</accession>
<proteinExistence type="predicted"/>
<dbReference type="Pfam" id="PF05521">
    <property type="entry name" value="Phage_HCP"/>
    <property type="match status" value="1"/>
</dbReference>
<comment type="caution">
    <text evidence="1">The sequence shown here is derived from an EMBL/GenBank/DDBJ whole genome shotgun (WGS) entry which is preliminary data.</text>
</comment>
<dbReference type="EMBL" id="NIDE01000019">
    <property type="protein sequence ID" value="OWK34967.1"/>
    <property type="molecule type" value="Genomic_DNA"/>
</dbReference>
<organism evidence="1 2">
    <name type="scientific">Fimbriiglobus ruber</name>
    <dbReference type="NCBI Taxonomy" id="1908690"/>
    <lineage>
        <taxon>Bacteria</taxon>
        <taxon>Pseudomonadati</taxon>
        <taxon>Planctomycetota</taxon>
        <taxon>Planctomycetia</taxon>
        <taxon>Gemmatales</taxon>
        <taxon>Gemmataceae</taxon>
        <taxon>Fimbriiglobus</taxon>
    </lineage>
</organism>
<dbReference type="InterPro" id="IPR038666">
    <property type="entry name" value="SSP1_head-tail_sf"/>
</dbReference>
<name>A0A225DFV4_9BACT</name>
<dbReference type="Proteomes" id="UP000214646">
    <property type="component" value="Unassembled WGS sequence"/>
</dbReference>
<evidence type="ECO:0000313" key="1">
    <source>
        <dbReference type="EMBL" id="OWK34967.1"/>
    </source>
</evidence>
<dbReference type="InterPro" id="IPR008767">
    <property type="entry name" value="Phage_SPP1_head-tail_adaptor"/>
</dbReference>
<keyword evidence="2" id="KW-1185">Reference proteome</keyword>
<dbReference type="AlphaFoldDB" id="A0A225DFV4"/>